<evidence type="ECO:0000313" key="3">
    <source>
        <dbReference type="EMBL" id="WMT09301.1"/>
    </source>
</evidence>
<evidence type="ECO:0000256" key="1">
    <source>
        <dbReference type="SAM" id="MobiDB-lite"/>
    </source>
</evidence>
<proteinExistence type="predicted"/>
<dbReference type="GeneID" id="39861283"/>
<evidence type="ECO:0008006" key="5">
    <source>
        <dbReference type="Google" id="ProtNLM"/>
    </source>
</evidence>
<organism evidence="3 4">
    <name type="scientific">Natrinema thermotolerans</name>
    <dbReference type="NCBI Taxonomy" id="121872"/>
    <lineage>
        <taxon>Archaea</taxon>
        <taxon>Methanobacteriati</taxon>
        <taxon>Methanobacteriota</taxon>
        <taxon>Stenosarchaea group</taxon>
        <taxon>Halobacteria</taxon>
        <taxon>Halobacteriales</taxon>
        <taxon>Natrialbaceae</taxon>
        <taxon>Natrinema</taxon>
    </lineage>
</organism>
<dbReference type="GeneID" id="84213594"/>
<evidence type="ECO:0000313" key="4">
    <source>
        <dbReference type="Proteomes" id="UP001224926"/>
    </source>
</evidence>
<dbReference type="AlphaFoldDB" id="A0AAF0T098"/>
<accession>A0AAF0T098</accession>
<dbReference type="RefSeq" id="WP_049964894.1">
    <property type="nucleotide sequence ID" value="NZ_CP101873.1"/>
</dbReference>
<dbReference type="Proteomes" id="UP001224926">
    <property type="component" value="Chromosome"/>
</dbReference>
<evidence type="ECO:0000256" key="2">
    <source>
        <dbReference type="SAM" id="Phobius"/>
    </source>
</evidence>
<reference evidence="3 4" key="1">
    <citation type="submission" date="2022-07" db="EMBL/GenBank/DDBJ databases">
        <title>Two temperate virus in Haloterrigena jeotgali A29.</title>
        <authorList>
            <person name="Deng X."/>
        </authorList>
    </citation>
    <scope>NUCLEOTIDE SEQUENCE [LARGE SCALE GENOMIC DNA]</scope>
    <source>
        <strain evidence="3 4">A29</strain>
    </source>
</reference>
<keyword evidence="2" id="KW-0812">Transmembrane</keyword>
<feature type="region of interest" description="Disordered" evidence="1">
    <location>
        <begin position="616"/>
        <end position="640"/>
    </location>
</feature>
<name>A0AAF0T098_9EURY</name>
<keyword evidence="2" id="KW-0472">Membrane</keyword>
<keyword evidence="4" id="KW-1185">Reference proteome</keyword>
<gene>
    <name evidence="3" type="ORF">NP511_06595</name>
</gene>
<feature type="compositionally biased region" description="Acidic residues" evidence="1">
    <location>
        <begin position="625"/>
        <end position="636"/>
    </location>
</feature>
<keyword evidence="2" id="KW-1133">Transmembrane helix</keyword>
<dbReference type="EMBL" id="CP101873">
    <property type="protein sequence ID" value="WMT09301.1"/>
    <property type="molecule type" value="Genomic_DNA"/>
</dbReference>
<protein>
    <recommendedName>
        <fullName evidence="5">PGF-CTERM sorting domain-containing protein</fullName>
    </recommendedName>
</protein>
<sequence length="662" mass="70674">MESKSNLRSTDGFRAFLILLVVAAVGLATIGLPVVYGGSTTTAVAAEPTVESYQTASQAGSELGAADEVYLGENGSAVLAYEDDMEDLDEFEVGMDVSEGLAYMLVEGDYEETDEFESGSVSAVLDQDGFTGNGSFVMEQPEDLERLDLDVSGEVTDETNAFEASATGAFAGEDSTPTTVESNGQLTMSADRFETSGSATVTTESSMGATSDGQTLDVFLEETSNGYTLDVTDERAVSSYAASDWETREQAKQTLTEQYASFAMQLGGDADVTIENYNFDEGTNRLELEFTIEYTGIDSGIEQMLPVMLMNDDTAGLSQEEAQAVATGVTDLEIETVDVRVEDRGDSMNAEWDVKLSNYDELTMAMLDAAESAASEEDLEQMNIEDARTAIEAQQATNLETNMEWDASLEQTTGEELQFDVQASSDTANWADYVDELESRGIDSMNDVKFELSADTDGDQLSLEGMFELEGQELSQQAIDAMAQSAQTGPTGTTSPEATQFMQALSDANLQVARVDADMSDGTVRLEGGAKFEDMSELTDTVTGTMAVSGVSSTASGDTASMYVHVEDMGDVDTASATKADIDHLEVVGDETTVHEAGEWDKEFPAVPTDTMSEYLSTESAETSNETDDGDDEDDSIPGFGPGIALASVAGLLTALLLRQRN</sequence>
<feature type="transmembrane region" description="Helical" evidence="2">
    <location>
        <begin position="12"/>
        <end position="36"/>
    </location>
</feature>